<keyword evidence="3 10" id="KW-1134">Transmembrane beta strand</keyword>
<evidence type="ECO:0000313" key="17">
    <source>
        <dbReference type="Proteomes" id="UP000290037"/>
    </source>
</evidence>
<evidence type="ECO:0000256" key="6">
    <source>
        <dbReference type="ARBA" id="ARBA00023077"/>
    </source>
</evidence>
<evidence type="ECO:0000256" key="7">
    <source>
        <dbReference type="ARBA" id="ARBA00023136"/>
    </source>
</evidence>
<reference evidence="14 17" key="3">
    <citation type="submission" date="2018-07" db="EMBL/GenBank/DDBJ databases">
        <title>Leeuwenhoekiella genomics.</title>
        <authorList>
            <person name="Tahon G."/>
            <person name="Willems A."/>
        </authorList>
    </citation>
    <scope>NUCLEOTIDE SEQUENCE [LARGE SCALE GENOMIC DNA]</scope>
    <source>
        <strain evidence="14 17">LMG 24856</strain>
    </source>
</reference>
<dbReference type="PANTHER" id="PTHR30069:SF29">
    <property type="entry name" value="HEMOGLOBIN AND HEMOGLOBIN-HAPTOGLOBIN-BINDING PROTEIN 1-RELATED"/>
    <property type="match status" value="1"/>
</dbReference>
<evidence type="ECO:0000259" key="12">
    <source>
        <dbReference type="Pfam" id="PF00593"/>
    </source>
</evidence>
<dbReference type="InterPro" id="IPR037066">
    <property type="entry name" value="Plug_dom_sf"/>
</dbReference>
<keyword evidence="8 14" id="KW-0675">Receptor</keyword>
<evidence type="ECO:0000256" key="9">
    <source>
        <dbReference type="ARBA" id="ARBA00023237"/>
    </source>
</evidence>
<dbReference type="Proteomes" id="UP000184240">
    <property type="component" value="Unassembled WGS sequence"/>
</dbReference>
<keyword evidence="2 10" id="KW-0813">Transport</keyword>
<comment type="subcellular location">
    <subcellularLocation>
        <location evidence="1 10">Cell outer membrane</location>
        <topology evidence="1 10">Multi-pass membrane protein</topology>
    </subcellularLocation>
</comment>
<dbReference type="InterPro" id="IPR000531">
    <property type="entry name" value="Beta-barrel_TonB"/>
</dbReference>
<dbReference type="Gene3D" id="2.40.170.20">
    <property type="entry name" value="TonB-dependent receptor, beta-barrel domain"/>
    <property type="match status" value="1"/>
</dbReference>
<dbReference type="SUPFAM" id="SSF56935">
    <property type="entry name" value="Porins"/>
    <property type="match status" value="1"/>
</dbReference>
<dbReference type="Pfam" id="PF00593">
    <property type="entry name" value="TonB_dep_Rec_b-barrel"/>
    <property type="match status" value="1"/>
</dbReference>
<keyword evidence="4 10" id="KW-0812">Transmembrane</keyword>
<accession>A0A1M5XW81</accession>
<name>A0A1M5XW81_9FLAO</name>
<dbReference type="Proteomes" id="UP000290037">
    <property type="component" value="Unassembled WGS sequence"/>
</dbReference>
<keyword evidence="7 10" id="KW-0472">Membrane</keyword>
<protein>
    <submittedName>
        <fullName evidence="15">Iron complex outermembrane recepter protein</fullName>
    </submittedName>
    <submittedName>
        <fullName evidence="14">Iron complex outermembrane receptor protein</fullName>
    </submittedName>
</protein>
<dbReference type="EMBL" id="FQXT01000003">
    <property type="protein sequence ID" value="SHI04006.1"/>
    <property type="molecule type" value="Genomic_DNA"/>
</dbReference>
<evidence type="ECO:0000256" key="3">
    <source>
        <dbReference type="ARBA" id="ARBA00022452"/>
    </source>
</evidence>
<dbReference type="InterPro" id="IPR036942">
    <property type="entry name" value="Beta-barrel_TonB_sf"/>
</dbReference>
<comment type="similarity">
    <text evidence="10 11">Belongs to the TonB-dependent receptor family.</text>
</comment>
<evidence type="ECO:0000256" key="10">
    <source>
        <dbReference type="PROSITE-ProRule" id="PRU01360"/>
    </source>
</evidence>
<evidence type="ECO:0000259" key="13">
    <source>
        <dbReference type="Pfam" id="PF07715"/>
    </source>
</evidence>
<evidence type="ECO:0000256" key="5">
    <source>
        <dbReference type="ARBA" id="ARBA00022729"/>
    </source>
</evidence>
<dbReference type="InterPro" id="IPR012910">
    <property type="entry name" value="Plug_dom"/>
</dbReference>
<dbReference type="GO" id="GO:0009279">
    <property type="term" value="C:cell outer membrane"/>
    <property type="evidence" value="ECO:0007669"/>
    <property type="project" value="UniProtKB-SubCell"/>
</dbReference>
<evidence type="ECO:0000256" key="4">
    <source>
        <dbReference type="ARBA" id="ARBA00022692"/>
    </source>
</evidence>
<dbReference type="InterPro" id="IPR008969">
    <property type="entry name" value="CarboxyPept-like_regulatory"/>
</dbReference>
<keyword evidence="9 10" id="KW-0998">Cell outer membrane</keyword>
<dbReference type="RefSeq" id="WP_072982296.1">
    <property type="nucleotide sequence ID" value="NZ_FQXT01000003.1"/>
</dbReference>
<evidence type="ECO:0000256" key="1">
    <source>
        <dbReference type="ARBA" id="ARBA00004571"/>
    </source>
</evidence>
<evidence type="ECO:0000256" key="8">
    <source>
        <dbReference type="ARBA" id="ARBA00023170"/>
    </source>
</evidence>
<evidence type="ECO:0000256" key="11">
    <source>
        <dbReference type="RuleBase" id="RU003357"/>
    </source>
</evidence>
<dbReference type="EMBL" id="QOVN01000002">
    <property type="protein sequence ID" value="RXG30300.1"/>
    <property type="molecule type" value="Genomic_DNA"/>
</dbReference>
<reference evidence="15" key="1">
    <citation type="submission" date="2016-11" db="EMBL/GenBank/DDBJ databases">
        <authorList>
            <person name="Jaros S."/>
            <person name="Januszkiewicz K."/>
            <person name="Wedrychowicz H."/>
        </authorList>
    </citation>
    <scope>NUCLEOTIDE SEQUENCE [LARGE SCALE GENOMIC DNA]</scope>
    <source>
        <strain evidence="15">DSM 19859</strain>
    </source>
</reference>
<evidence type="ECO:0000256" key="2">
    <source>
        <dbReference type="ARBA" id="ARBA00022448"/>
    </source>
</evidence>
<dbReference type="GO" id="GO:0044718">
    <property type="term" value="P:siderophore transmembrane transport"/>
    <property type="evidence" value="ECO:0007669"/>
    <property type="project" value="TreeGrafter"/>
</dbReference>
<dbReference type="OrthoDB" id="9795928at2"/>
<proteinExistence type="inferred from homology"/>
<dbReference type="GO" id="GO:0015344">
    <property type="term" value="F:siderophore uptake transmembrane transporter activity"/>
    <property type="evidence" value="ECO:0007669"/>
    <property type="project" value="TreeGrafter"/>
</dbReference>
<evidence type="ECO:0000313" key="15">
    <source>
        <dbReference type="EMBL" id="SHI04006.1"/>
    </source>
</evidence>
<evidence type="ECO:0000313" key="14">
    <source>
        <dbReference type="EMBL" id="RXG30300.1"/>
    </source>
</evidence>
<evidence type="ECO:0000313" key="16">
    <source>
        <dbReference type="Proteomes" id="UP000184240"/>
    </source>
</evidence>
<gene>
    <name evidence="14" type="ORF">DSM01_1050</name>
    <name evidence="15" type="ORF">SAMN04487999_1755</name>
</gene>
<dbReference type="STRING" id="573501.SAMN04487999_1755"/>
<feature type="domain" description="TonB-dependent receptor plug" evidence="13">
    <location>
        <begin position="120"/>
        <end position="221"/>
    </location>
</feature>
<dbReference type="InterPro" id="IPR039426">
    <property type="entry name" value="TonB-dep_rcpt-like"/>
</dbReference>
<dbReference type="Pfam" id="PF07715">
    <property type="entry name" value="Plug"/>
    <property type="match status" value="1"/>
</dbReference>
<dbReference type="AlphaFoldDB" id="A0A1M5XW81"/>
<dbReference type="Gene3D" id="2.170.130.10">
    <property type="entry name" value="TonB-dependent receptor, plug domain"/>
    <property type="match status" value="1"/>
</dbReference>
<dbReference type="Gene3D" id="2.60.40.1120">
    <property type="entry name" value="Carboxypeptidase-like, regulatory domain"/>
    <property type="match status" value="1"/>
</dbReference>
<dbReference type="Pfam" id="PF13620">
    <property type="entry name" value="CarboxypepD_reg"/>
    <property type="match status" value="1"/>
</dbReference>
<dbReference type="PANTHER" id="PTHR30069">
    <property type="entry name" value="TONB-DEPENDENT OUTER MEMBRANE RECEPTOR"/>
    <property type="match status" value="1"/>
</dbReference>
<dbReference type="PROSITE" id="PS52016">
    <property type="entry name" value="TONB_DEPENDENT_REC_3"/>
    <property type="match status" value="1"/>
</dbReference>
<dbReference type="SUPFAM" id="SSF49464">
    <property type="entry name" value="Carboxypeptidase regulatory domain-like"/>
    <property type="match status" value="1"/>
</dbReference>
<reference evidence="16" key="2">
    <citation type="submission" date="2016-11" db="EMBL/GenBank/DDBJ databases">
        <authorList>
            <person name="Varghese N."/>
            <person name="Submissions S."/>
        </authorList>
    </citation>
    <scope>NUCLEOTIDE SEQUENCE [LARGE SCALE GENOMIC DNA]</scope>
    <source>
        <strain evidence="16">DSM 19859</strain>
    </source>
</reference>
<sequence>MNVFRLVILLIFTVQLQAQTCDYSITGVVRDFHDGSVLANSTLSVNGYDIYALSDFDGRYTLDGLCAGTYVITITHPECEVAEFTVEVQRDLQRDFKLEHHTEELNAVTVQGENLNQGTISGSQEVLKSEVLEQYSNASLGDALREVPGVSSLNTGSTVVKPVINGLHSSRVLIINNGTRMEDQEWGVEHAPNLDINAAENVTVIKGASALRYGGDAVGGVIVTNAPKAPVKDTLYGKTILSGASNGRSVGLTTSLLKAYKSGFYVQGQGTAKYAGDLRAPDYVLSNTGLRERDFSVGFGLNKFTYGFDAYYSFYNSEIGILRASHIGNLSDLIRAINSGAPDYVQDFTYDINAPKQDVSHHLAKLSFYKRFENAGKLNLDYSFQQNNRKEFDIRRGDDSDKPSLDLRLTTHTLSSNFLYDAMAGVKANFGAEVSYQENFPDPNTGIRRLIPDYEMYTAGVYATADIDLSPDWRLDGGIRYDFMQVDAQKYYLNSSWESRGYEEEFGDLVVSRSDSQLLVNPVFDYHNFSGTVGARYRIKPNWDLKFNLSSASRAPNPAELFSDGLHHSAAIIELGDLRLNQEQSYKASVEFTGQIEGLSFGINPYYNHIDDFIIMEPSGLQYTNRGAFPVYQYGQVDARLLGVDLRAAYAFNENFDLQTVFAYVNGQDLERNRPLIDMPAPNINTTLGFQKPEWNNLKLGLRNQSVLKQTRFPDNDFEVTYINDAGEQTTERVEVSRTPEAYSLFHLTSSVDFDVFKQSTLTVGFYVDNILNTAYRDYLNRQRYFADDLGRNFRIQLKLNY</sequence>
<organism evidence="15 16">
    <name type="scientific">Leeuwenhoekiella palythoae</name>
    <dbReference type="NCBI Taxonomy" id="573501"/>
    <lineage>
        <taxon>Bacteria</taxon>
        <taxon>Pseudomonadati</taxon>
        <taxon>Bacteroidota</taxon>
        <taxon>Flavobacteriia</taxon>
        <taxon>Flavobacteriales</taxon>
        <taxon>Flavobacteriaceae</taxon>
        <taxon>Leeuwenhoekiella</taxon>
    </lineage>
</organism>
<feature type="domain" description="TonB-dependent receptor-like beta-barrel" evidence="12">
    <location>
        <begin position="316"/>
        <end position="771"/>
    </location>
</feature>
<keyword evidence="5" id="KW-0732">Signal</keyword>
<keyword evidence="17" id="KW-1185">Reference proteome</keyword>
<keyword evidence="6 11" id="KW-0798">TonB box</keyword>